<reference evidence="2" key="2">
    <citation type="journal article" date="2021" name="Microbiome">
        <title>Successional dynamics and alternative stable states in a saline activated sludge microbial community over 9 years.</title>
        <authorList>
            <person name="Wang Y."/>
            <person name="Ye J."/>
            <person name="Ju F."/>
            <person name="Liu L."/>
            <person name="Boyd J.A."/>
            <person name="Deng Y."/>
            <person name="Parks D.H."/>
            <person name="Jiang X."/>
            <person name="Yin X."/>
            <person name="Woodcroft B.J."/>
            <person name="Tyson G.W."/>
            <person name="Hugenholtz P."/>
            <person name="Polz M.F."/>
            <person name="Zhang T."/>
        </authorList>
    </citation>
    <scope>NUCLEOTIDE SEQUENCE</scope>
    <source>
        <strain evidence="2">HKST-UBA14</strain>
    </source>
</reference>
<feature type="compositionally biased region" description="Polar residues" evidence="1">
    <location>
        <begin position="32"/>
        <end position="42"/>
    </location>
</feature>
<proteinExistence type="predicted"/>
<feature type="region of interest" description="Disordered" evidence="1">
    <location>
        <begin position="1"/>
        <end position="68"/>
    </location>
</feature>
<organism evidence="2 3">
    <name type="scientific">Candidatus Dojkabacteria bacterium</name>
    <dbReference type="NCBI Taxonomy" id="2099670"/>
    <lineage>
        <taxon>Bacteria</taxon>
        <taxon>Candidatus Dojkabacteria</taxon>
    </lineage>
</organism>
<accession>A0A955L4A5</accession>
<name>A0A955L4A5_9BACT</name>
<reference evidence="2" key="1">
    <citation type="submission" date="2020-04" db="EMBL/GenBank/DDBJ databases">
        <authorList>
            <person name="Zhang T."/>
        </authorList>
    </citation>
    <scope>NUCLEOTIDE SEQUENCE</scope>
    <source>
        <strain evidence="2">HKST-UBA14</strain>
    </source>
</reference>
<feature type="compositionally biased region" description="Polar residues" evidence="1">
    <location>
        <begin position="1"/>
        <end position="25"/>
    </location>
</feature>
<dbReference type="AlphaFoldDB" id="A0A955L4A5"/>
<dbReference type="EMBL" id="JAGQLK010000001">
    <property type="protein sequence ID" value="MCA9382735.1"/>
    <property type="molecule type" value="Genomic_DNA"/>
</dbReference>
<evidence type="ECO:0000313" key="2">
    <source>
        <dbReference type="EMBL" id="MCA9382735.1"/>
    </source>
</evidence>
<comment type="caution">
    <text evidence="2">The sequence shown here is derived from an EMBL/GenBank/DDBJ whole genome shotgun (WGS) entry which is preliminary data.</text>
</comment>
<gene>
    <name evidence="2" type="ORF">KC909_00050</name>
</gene>
<evidence type="ECO:0000256" key="1">
    <source>
        <dbReference type="SAM" id="MobiDB-lite"/>
    </source>
</evidence>
<protein>
    <submittedName>
        <fullName evidence="2">Uncharacterized protein</fullName>
    </submittedName>
</protein>
<evidence type="ECO:0000313" key="3">
    <source>
        <dbReference type="Proteomes" id="UP000783287"/>
    </source>
</evidence>
<dbReference type="Proteomes" id="UP000783287">
    <property type="component" value="Unassembled WGS sequence"/>
</dbReference>
<sequence>MAISQTEVQPVEQQSRIVTNGNGSQRRPLLRATSNLVQQPDTLSEAMYGYADHDGGQDVDSGPGQVGR</sequence>